<dbReference type="GO" id="GO:0006281">
    <property type="term" value="P:DNA repair"/>
    <property type="evidence" value="ECO:0007669"/>
    <property type="project" value="UniProtKB-KW"/>
</dbReference>
<evidence type="ECO:0000256" key="1">
    <source>
        <dbReference type="ARBA" id="ARBA00003618"/>
    </source>
</evidence>
<dbReference type="InterPro" id="IPR004604">
    <property type="entry name" value="DNA_recomb/repair_RecN"/>
</dbReference>
<keyword evidence="7 9" id="KW-0234">DNA repair</keyword>
<evidence type="ECO:0000259" key="11">
    <source>
        <dbReference type="Pfam" id="PF02463"/>
    </source>
</evidence>
<dbReference type="PIRSF" id="PIRSF003128">
    <property type="entry name" value="RecN"/>
    <property type="match status" value="1"/>
</dbReference>
<dbReference type="CDD" id="cd03241">
    <property type="entry name" value="ABC_RecN"/>
    <property type="match status" value="1"/>
</dbReference>
<evidence type="ECO:0000256" key="6">
    <source>
        <dbReference type="ARBA" id="ARBA00022840"/>
    </source>
</evidence>
<dbReference type="STRING" id="228957.SAMN04488008_101552"/>
<keyword evidence="6" id="KW-0067">ATP-binding</keyword>
<evidence type="ECO:0000256" key="8">
    <source>
        <dbReference type="ARBA" id="ARBA00033408"/>
    </source>
</evidence>
<dbReference type="Gene3D" id="3.40.50.300">
    <property type="entry name" value="P-loop containing nucleotide triphosphate hydrolases"/>
    <property type="match status" value="2"/>
</dbReference>
<dbReference type="PANTHER" id="PTHR11059">
    <property type="entry name" value="DNA REPAIR PROTEIN RECN"/>
    <property type="match status" value="1"/>
</dbReference>
<comment type="similarity">
    <text evidence="2 9">Belongs to the RecN family.</text>
</comment>
<dbReference type="GO" id="GO:0005524">
    <property type="term" value="F:ATP binding"/>
    <property type="evidence" value="ECO:0007669"/>
    <property type="project" value="UniProtKB-KW"/>
</dbReference>
<evidence type="ECO:0000313" key="12">
    <source>
        <dbReference type="EMBL" id="SEK47778.1"/>
    </source>
</evidence>
<sequence length="555" mass="62264">MLSTLSITNYALIDSLEVDFDKGFTVITGETGAGKSILLGGLSLVLGKRADLSSLRVKDEKCIIEGIFKIDTYGLQNFFEENDLDYDVNTVIRREILPSGKSRAFINDTPVTLDVLTKLGENLIDIHSQHQTMQLTENDFQLKLVDALANNQKRLAEYRKDLKTYRKAEKELQSLIDVQSTANKEQDYNSFLLEELEKAPLKVGVIEELEEEYEQLNNVELIMEQLSKGDQLFNDEQIGVLSLTTEMRQSLSKLVDFGSNYKELYQRVQSVFIELDDISSELQRLQEGVEADPKMLEEVNGKLQLLYNLLKKHNVSEISELITIKNDLADKVFETAHLDEKISLKTRELLDMESVLEGQSVVLRKKRNAIIPKLKSQLEADLALLGMPSASFEIVLNAIDTFTTTGMDELSFLFTANRGGSYGELKKVASGGELSRIMLVIKAILAKYEKLPTIMFDEIDTGVSGEISNRMADIMKDMSADLQVFSITHLPQVASKGSNHFKVFKTEGAERTMTNMKKLTTDERVVELAHMLGGKDLSDSALAHARQLLSPSLKV</sequence>
<evidence type="ECO:0000256" key="9">
    <source>
        <dbReference type="PIRNR" id="PIRNR003128"/>
    </source>
</evidence>
<dbReference type="InterPro" id="IPR027417">
    <property type="entry name" value="P-loop_NTPase"/>
</dbReference>
<dbReference type="SUPFAM" id="SSF52540">
    <property type="entry name" value="P-loop containing nucleoside triphosphate hydrolases"/>
    <property type="match status" value="2"/>
</dbReference>
<name>A0A1H7HC92_9FLAO</name>
<dbReference type="GO" id="GO:0043590">
    <property type="term" value="C:bacterial nucleoid"/>
    <property type="evidence" value="ECO:0007669"/>
    <property type="project" value="TreeGrafter"/>
</dbReference>
<dbReference type="GO" id="GO:0006310">
    <property type="term" value="P:DNA recombination"/>
    <property type="evidence" value="ECO:0007669"/>
    <property type="project" value="InterPro"/>
</dbReference>
<comment type="function">
    <text evidence="1 9">May be involved in recombinational repair of damaged DNA.</text>
</comment>
<evidence type="ECO:0000256" key="10">
    <source>
        <dbReference type="SAM" id="Coils"/>
    </source>
</evidence>
<dbReference type="Pfam" id="PF02463">
    <property type="entry name" value="SMC_N"/>
    <property type="match status" value="1"/>
</dbReference>
<evidence type="ECO:0000256" key="3">
    <source>
        <dbReference type="ARBA" id="ARBA00021315"/>
    </source>
</evidence>
<gene>
    <name evidence="12" type="ORF">SAMN04488008_101552</name>
</gene>
<dbReference type="GO" id="GO:0009432">
    <property type="term" value="P:SOS response"/>
    <property type="evidence" value="ECO:0007669"/>
    <property type="project" value="TreeGrafter"/>
</dbReference>
<dbReference type="NCBIfam" id="TIGR00634">
    <property type="entry name" value="recN"/>
    <property type="match status" value="1"/>
</dbReference>
<proteinExistence type="inferred from homology"/>
<evidence type="ECO:0000256" key="7">
    <source>
        <dbReference type="ARBA" id="ARBA00023204"/>
    </source>
</evidence>
<dbReference type="AlphaFoldDB" id="A0A1H7HC92"/>
<organism evidence="12 13">
    <name type="scientific">Maribacter orientalis</name>
    <dbReference type="NCBI Taxonomy" id="228957"/>
    <lineage>
        <taxon>Bacteria</taxon>
        <taxon>Pseudomonadati</taxon>
        <taxon>Bacteroidota</taxon>
        <taxon>Flavobacteriia</taxon>
        <taxon>Flavobacteriales</taxon>
        <taxon>Flavobacteriaceae</taxon>
        <taxon>Maribacter</taxon>
    </lineage>
</organism>
<dbReference type="InterPro" id="IPR003395">
    <property type="entry name" value="RecF/RecN/SMC_N"/>
</dbReference>
<dbReference type="RefSeq" id="WP_091619489.1">
    <property type="nucleotide sequence ID" value="NZ_FNZN01000001.1"/>
</dbReference>
<evidence type="ECO:0000313" key="13">
    <source>
        <dbReference type="Proteomes" id="UP000198990"/>
    </source>
</evidence>
<evidence type="ECO:0000256" key="5">
    <source>
        <dbReference type="ARBA" id="ARBA00022763"/>
    </source>
</evidence>
<keyword evidence="10" id="KW-0175">Coiled coil</keyword>
<feature type="coiled-coil region" evidence="10">
    <location>
        <begin position="148"/>
        <end position="226"/>
    </location>
</feature>
<keyword evidence="5 9" id="KW-0227">DNA damage</keyword>
<reference evidence="13" key="1">
    <citation type="submission" date="2016-10" db="EMBL/GenBank/DDBJ databases">
        <authorList>
            <person name="Varghese N."/>
            <person name="Submissions S."/>
        </authorList>
    </citation>
    <scope>NUCLEOTIDE SEQUENCE [LARGE SCALE GENOMIC DNA]</scope>
    <source>
        <strain evidence="13">DSM 16471</strain>
    </source>
</reference>
<keyword evidence="4" id="KW-0547">Nucleotide-binding</keyword>
<evidence type="ECO:0000256" key="4">
    <source>
        <dbReference type="ARBA" id="ARBA00022741"/>
    </source>
</evidence>
<keyword evidence="13" id="KW-1185">Reference proteome</keyword>
<dbReference type="PANTHER" id="PTHR11059:SF0">
    <property type="entry name" value="DNA REPAIR PROTEIN RECN"/>
    <property type="match status" value="1"/>
</dbReference>
<accession>A0A1H7HC92</accession>
<feature type="domain" description="RecF/RecN/SMC N-terminal" evidence="11">
    <location>
        <begin position="2"/>
        <end position="508"/>
    </location>
</feature>
<dbReference type="Proteomes" id="UP000198990">
    <property type="component" value="Unassembled WGS sequence"/>
</dbReference>
<dbReference type="EMBL" id="FNZN01000001">
    <property type="protein sequence ID" value="SEK47778.1"/>
    <property type="molecule type" value="Genomic_DNA"/>
</dbReference>
<dbReference type="OrthoDB" id="9806954at2"/>
<evidence type="ECO:0000256" key="2">
    <source>
        <dbReference type="ARBA" id="ARBA00009441"/>
    </source>
</evidence>
<protein>
    <recommendedName>
        <fullName evidence="3 9">DNA repair protein RecN</fullName>
    </recommendedName>
    <alternativeName>
        <fullName evidence="8 9">Recombination protein N</fullName>
    </alternativeName>
</protein>